<reference evidence="2" key="1">
    <citation type="submission" date="2020-10" db="EMBL/GenBank/DDBJ databases">
        <authorList>
            <person name="Kikuchi T."/>
        </authorList>
    </citation>
    <scope>NUCLEOTIDE SEQUENCE</scope>
    <source>
        <strain evidence="2">NKZ352</strain>
    </source>
</reference>
<dbReference type="EMBL" id="CAJGYM010000002">
    <property type="protein sequence ID" value="CAD6185103.1"/>
    <property type="molecule type" value="Genomic_DNA"/>
</dbReference>
<gene>
    <name evidence="2" type="ORF">CAUJ_LOCUS1022</name>
</gene>
<evidence type="ECO:0000313" key="3">
    <source>
        <dbReference type="Proteomes" id="UP000835052"/>
    </source>
</evidence>
<feature type="transmembrane region" description="Helical" evidence="1">
    <location>
        <begin position="41"/>
        <end position="60"/>
    </location>
</feature>
<organism evidence="2 3">
    <name type="scientific">Caenorhabditis auriculariae</name>
    <dbReference type="NCBI Taxonomy" id="2777116"/>
    <lineage>
        <taxon>Eukaryota</taxon>
        <taxon>Metazoa</taxon>
        <taxon>Ecdysozoa</taxon>
        <taxon>Nematoda</taxon>
        <taxon>Chromadorea</taxon>
        <taxon>Rhabditida</taxon>
        <taxon>Rhabditina</taxon>
        <taxon>Rhabditomorpha</taxon>
        <taxon>Rhabditoidea</taxon>
        <taxon>Rhabditidae</taxon>
        <taxon>Peloderinae</taxon>
        <taxon>Caenorhabditis</taxon>
    </lineage>
</organism>
<keyword evidence="1" id="KW-0472">Membrane</keyword>
<comment type="caution">
    <text evidence="2">The sequence shown here is derived from an EMBL/GenBank/DDBJ whole genome shotgun (WGS) entry which is preliminary data.</text>
</comment>
<name>A0A8S1GR35_9PELO</name>
<keyword evidence="1" id="KW-0812">Transmembrane</keyword>
<proteinExistence type="predicted"/>
<protein>
    <submittedName>
        <fullName evidence="2">Uncharacterized protein</fullName>
    </submittedName>
</protein>
<evidence type="ECO:0000313" key="2">
    <source>
        <dbReference type="EMBL" id="CAD6185103.1"/>
    </source>
</evidence>
<dbReference type="Proteomes" id="UP000835052">
    <property type="component" value="Unassembled WGS sequence"/>
</dbReference>
<keyword evidence="1" id="KW-1133">Transmembrane helix</keyword>
<sequence length="117" mass="13131">MSSNSTLLPLLSFDTEMETLAVNLINSLTSVAKKNAADRQIFWTIFVLVLTFAVAFTLAIKELVKKEVARQMSGVYGIIVFDEHEERIFENTTNDDLLLIGGRMMESGRAILLITFE</sequence>
<dbReference type="AlphaFoldDB" id="A0A8S1GR35"/>
<accession>A0A8S1GR35</accession>
<evidence type="ECO:0000256" key="1">
    <source>
        <dbReference type="SAM" id="Phobius"/>
    </source>
</evidence>
<keyword evidence="3" id="KW-1185">Reference proteome</keyword>